<dbReference type="KEGG" id="epi:Q3V30_19555"/>
<keyword evidence="5" id="KW-1185">Reference proteome</keyword>
<dbReference type="AlphaFoldDB" id="A0AA50DM92"/>
<name>A0AA50DM92_9GAMM</name>
<comment type="similarity">
    <text evidence="1">Belongs to the non-flavoprotein flavin reductase family.</text>
</comment>
<protein>
    <submittedName>
        <fullName evidence="4">Flavin reductase family protein</fullName>
    </submittedName>
</protein>
<dbReference type="Proteomes" id="UP001228139">
    <property type="component" value="Chromosome"/>
</dbReference>
<feature type="domain" description="Flavin reductase like" evidence="3">
    <location>
        <begin position="30"/>
        <end position="176"/>
    </location>
</feature>
<dbReference type="GO" id="GO:0010181">
    <property type="term" value="F:FMN binding"/>
    <property type="evidence" value="ECO:0007669"/>
    <property type="project" value="InterPro"/>
</dbReference>
<organism evidence="4 5">
    <name type="scientific">Erwinia pyri</name>
    <dbReference type="NCBI Taxonomy" id="3062598"/>
    <lineage>
        <taxon>Bacteria</taxon>
        <taxon>Pseudomonadati</taxon>
        <taxon>Pseudomonadota</taxon>
        <taxon>Gammaproteobacteria</taxon>
        <taxon>Enterobacterales</taxon>
        <taxon>Erwiniaceae</taxon>
        <taxon>Erwinia</taxon>
    </lineage>
</organism>
<dbReference type="GO" id="GO:0042602">
    <property type="term" value="F:riboflavin reductase (NADPH) activity"/>
    <property type="evidence" value="ECO:0007669"/>
    <property type="project" value="TreeGrafter"/>
</dbReference>
<dbReference type="Pfam" id="PF01613">
    <property type="entry name" value="Flavin_Reduct"/>
    <property type="match status" value="1"/>
</dbReference>
<evidence type="ECO:0000256" key="1">
    <source>
        <dbReference type="ARBA" id="ARBA00008898"/>
    </source>
</evidence>
<dbReference type="EMBL" id="CP132353">
    <property type="protein sequence ID" value="WLS78615.1"/>
    <property type="molecule type" value="Genomic_DNA"/>
</dbReference>
<dbReference type="InterPro" id="IPR012349">
    <property type="entry name" value="Split_barrel_FMN-bd"/>
</dbReference>
<evidence type="ECO:0000313" key="5">
    <source>
        <dbReference type="Proteomes" id="UP001228139"/>
    </source>
</evidence>
<evidence type="ECO:0000256" key="2">
    <source>
        <dbReference type="ARBA" id="ARBA00023002"/>
    </source>
</evidence>
<dbReference type="InterPro" id="IPR050268">
    <property type="entry name" value="NADH-dep_flavin_reductase"/>
</dbReference>
<dbReference type="PANTHER" id="PTHR30466">
    <property type="entry name" value="FLAVIN REDUCTASE"/>
    <property type="match status" value="1"/>
</dbReference>
<reference evidence="4 5" key="1">
    <citation type="submission" date="2023-07" db="EMBL/GenBank/DDBJ databases">
        <title>Pathogenic bacteria of pear tree diseases.</title>
        <authorList>
            <person name="Zhang Z."/>
            <person name="He L."/>
            <person name="Huang R."/>
        </authorList>
    </citation>
    <scope>NUCLEOTIDE SEQUENCE [LARGE SCALE GENOMIC DNA]</scope>
    <source>
        <strain evidence="4 5">DE2</strain>
    </source>
</reference>
<proteinExistence type="inferred from homology"/>
<dbReference type="InterPro" id="IPR002563">
    <property type="entry name" value="Flavin_Rdtase-like_dom"/>
</dbReference>
<dbReference type="RefSeq" id="WP_306208655.1">
    <property type="nucleotide sequence ID" value="NZ_CP132353.1"/>
</dbReference>
<evidence type="ECO:0000313" key="4">
    <source>
        <dbReference type="EMBL" id="WLS78615.1"/>
    </source>
</evidence>
<evidence type="ECO:0000259" key="3">
    <source>
        <dbReference type="SMART" id="SM00903"/>
    </source>
</evidence>
<accession>A0AA50DM92</accession>
<dbReference type="SUPFAM" id="SSF50475">
    <property type="entry name" value="FMN-binding split barrel"/>
    <property type="match status" value="1"/>
</dbReference>
<dbReference type="Gene3D" id="2.30.110.10">
    <property type="entry name" value="Electron Transport, Fmn-binding Protein, Chain A"/>
    <property type="match status" value="1"/>
</dbReference>
<keyword evidence="2" id="KW-0560">Oxidoreductase</keyword>
<gene>
    <name evidence="4" type="ORF">Q3V30_19555</name>
</gene>
<sequence>MTESTSPAATKMNALAEDVAKIAEAYRGGMRLLPAGVCLITASRDNEPGGMIATAVTSVSAEPPTLLVCINRSASMFAMIEETGRFCVNVLTTDALPLVEIFSRSDRRAERFQTGEWSTSALGTPVCAAAMVSFECRLAKVVDWHSHGIFLGEVTSVLHPSAGAAPLLYMDRQFHALSELTAAKS</sequence>
<dbReference type="SMART" id="SM00903">
    <property type="entry name" value="Flavin_Reduct"/>
    <property type="match status" value="1"/>
</dbReference>
<dbReference type="PANTHER" id="PTHR30466:SF11">
    <property type="entry name" value="FLAVIN-DEPENDENT MONOOXYGENASE, REDUCTASE SUBUNIT HSAB"/>
    <property type="match status" value="1"/>
</dbReference>